<evidence type="ECO:0000313" key="9">
    <source>
        <dbReference type="Proteomes" id="UP001483337"/>
    </source>
</evidence>
<feature type="domain" description="DUF4158" evidence="6">
    <location>
        <begin position="1"/>
        <end position="162"/>
    </location>
</feature>
<evidence type="ECO:0000256" key="1">
    <source>
        <dbReference type="ARBA" id="ARBA00009402"/>
    </source>
</evidence>
<dbReference type="Pfam" id="PF13700">
    <property type="entry name" value="DUF4158"/>
    <property type="match status" value="1"/>
</dbReference>
<keyword evidence="4" id="KW-0233">DNA recombination</keyword>
<reference evidence="7 9" key="1">
    <citation type="submission" date="2024-04" db="EMBL/GenBank/DDBJ databases">
        <title>Okeanomitos corallinicola gen. &amp; sp. nov. (Nostocales, Cyanobacteria), a new toxic marine heterocyst-forming cyanobacterium from a coral reef.</title>
        <authorList>
            <person name="Li H."/>
            <person name="Li R."/>
            <person name="Kang J."/>
            <person name="Hii K.S."/>
            <person name="Mohamed H.F."/>
            <person name="Xu X."/>
            <person name="Luo Z."/>
        </authorList>
    </citation>
    <scope>NUCLEOTIDE SEQUENCE [LARGE SCALE GENOMIC DNA]</scope>
    <source>
        <strain evidence="7 9">TIOX110</strain>
        <plasmid evidence="7 9">unnamed</plasmid>
    </source>
</reference>
<keyword evidence="9" id="KW-1185">Reference proteome</keyword>
<dbReference type="InterPro" id="IPR025296">
    <property type="entry name" value="DUF4158"/>
</dbReference>
<evidence type="ECO:0000256" key="2">
    <source>
        <dbReference type="ARBA" id="ARBA00022578"/>
    </source>
</evidence>
<comment type="similarity">
    <text evidence="1">Belongs to the transposase 7 family.</text>
</comment>
<accession>A0ABZ2UZ43</accession>
<protein>
    <submittedName>
        <fullName evidence="7">Tn3 family transposase</fullName>
    </submittedName>
</protein>
<gene>
    <name evidence="8" type="ORF">WJM97_22745</name>
    <name evidence="7" type="ORF">WJM97_23340</name>
</gene>
<sequence length="995" mass="113626">MTSIDRTAYPKFKQFPDPKELAELYTPTAAEIKFVKSKTKSHEGLLRLMVMLKSFQRLGYFPHPEQIPIAVIKHLRSCLKLQDSVKAIPSERQRHTYKNIIREYLGVKQYDKTGQRLIATIVAQAAQIKDHPADLINVAIEELVKERYELPAFSTLDRLIRHIRSMVNNRLFALCSQGLSTTEQTYLDKLLVVIDNAEEDENATLNLLKSPPKSAKLNGMKLLQNKFDMLMTFGDAKRLLQNITPTKVRHFAAYARTLDIAEFQDINLPKRRTLLLCLLYEAQIKTRDYLVEMFIKRILKIQNNAKQRLQELRDKHLVETSELLATLGQVLQASKQAKETQDNAVFGEQVQSILDEHGGAELLMQKLDEIAAYNTNNYLPLMWRFYAANRKALFSLVRSLDILSTSADESVIEALKFVLDNEHKRAKYLPCDIDLDFISNNWRALVVAEIDGADVLVRQQLEICIFFHLAAEFKTGDACVVGSESYGDFREQLLSPVECEPLIEEYCCLIGFPANPADFVEHLRFCFTQVAEEVDKICAVDKQFTINKEGEPVLKKVPSLTQLPEVDLLESKIRVLMPDRSILDILCNVEHWLNWTRHFGLLSGSEAKISEPGERYIFTTFGYGCNLGPNQMARHSGGMVTAHEISYTNRRHVSAAKIEAAIRDIINAYNRFTLPNCWGTGKKAAADGSKFEIYENNLHSEYHIRYGGYGGIAYHHVSDKYIALFTHFIACGVWEAVHILDGLLKNTSDIQPDTLHADTQGQSGPVFAISYLLGIKLMPRIRNWQDLTFVRPSTDVSYQHIEPLFKGVVNWSLIQTHWSDMMRVVLSIKAGKVMPSTLLRKLNSYSRKNRLYQAFQELGKVVRTMFLLDYISNVALRREITAVTNVVEMYNGFLDWVFFGKQGVITENDPIEQEKRLKYLDLVASAVILQNTVDMSLAIQKLMSQGEVIHKRHLAALSPYLTRHIKRYGDYVVNLRNVPEPLEVAINLPPEIFEM</sequence>
<dbReference type="InterPro" id="IPR002513">
    <property type="entry name" value="Tn3_Tnp_DDE_dom"/>
</dbReference>
<evidence type="ECO:0000256" key="4">
    <source>
        <dbReference type="ARBA" id="ARBA00023172"/>
    </source>
</evidence>
<geneLocation type="plasmid" evidence="7 9">
    <name>unnamed</name>
</geneLocation>
<evidence type="ECO:0000259" key="5">
    <source>
        <dbReference type="Pfam" id="PF01526"/>
    </source>
</evidence>
<dbReference type="Pfam" id="PF01526">
    <property type="entry name" value="DDE_Tnp_Tn3"/>
    <property type="match status" value="1"/>
</dbReference>
<evidence type="ECO:0000259" key="6">
    <source>
        <dbReference type="Pfam" id="PF13700"/>
    </source>
</evidence>
<evidence type="ECO:0000256" key="3">
    <source>
        <dbReference type="ARBA" id="ARBA00023125"/>
    </source>
</evidence>
<name>A0ABZ2UZ43_9CYAN</name>
<evidence type="ECO:0000313" key="8">
    <source>
        <dbReference type="EMBL" id="WZB90424.1"/>
    </source>
</evidence>
<proteinExistence type="inferred from homology"/>
<dbReference type="InterPro" id="IPR047653">
    <property type="entry name" value="Tn3-like_transpos"/>
</dbReference>
<dbReference type="RefSeq" id="WP_353933285.1">
    <property type="nucleotide sequence ID" value="NZ_CP150887.1"/>
</dbReference>
<dbReference type="Proteomes" id="UP001483337">
    <property type="component" value="Plasmid unnamed"/>
</dbReference>
<keyword evidence="2" id="KW-0815">Transposition</keyword>
<evidence type="ECO:0000313" key="7">
    <source>
        <dbReference type="EMBL" id="WZB90387.1"/>
    </source>
</evidence>
<dbReference type="NCBIfam" id="NF033527">
    <property type="entry name" value="transpos_Tn3"/>
    <property type="match status" value="1"/>
</dbReference>
<keyword evidence="3" id="KW-0238">DNA-binding</keyword>
<dbReference type="EMBL" id="CP150887">
    <property type="protein sequence ID" value="WZB90387.1"/>
    <property type="molecule type" value="Genomic_DNA"/>
</dbReference>
<feature type="domain" description="Tn3 transposase DDE" evidence="5">
    <location>
        <begin position="584"/>
        <end position="971"/>
    </location>
</feature>
<organism evidence="7 9">
    <name type="scientific">Okeanomitos corallinicola TIOX110</name>
    <dbReference type="NCBI Taxonomy" id="3133117"/>
    <lineage>
        <taxon>Bacteria</taxon>
        <taxon>Bacillati</taxon>
        <taxon>Cyanobacteriota</taxon>
        <taxon>Cyanophyceae</taxon>
        <taxon>Nostocales</taxon>
        <taxon>Aphanizomenonaceae</taxon>
        <taxon>Okeanomitos</taxon>
    </lineage>
</organism>
<dbReference type="EMBL" id="CP150887">
    <property type="protein sequence ID" value="WZB90424.1"/>
    <property type="molecule type" value="Genomic_DNA"/>
</dbReference>
<keyword evidence="7" id="KW-0614">Plasmid</keyword>